<keyword evidence="2" id="KW-1133">Transmembrane helix</keyword>
<reference evidence="3 4" key="1">
    <citation type="submission" date="2016-07" db="EMBL/GenBank/DDBJ databases">
        <title>Draft genome of the white-rot fungus Obba rivulosa 3A-2.</title>
        <authorList>
            <consortium name="DOE Joint Genome Institute"/>
            <person name="Miettinen O."/>
            <person name="Riley R."/>
            <person name="Acob R."/>
            <person name="Barry K."/>
            <person name="Cullen D."/>
            <person name="De Vries R."/>
            <person name="Hainaut M."/>
            <person name="Hatakka A."/>
            <person name="Henrissat B."/>
            <person name="Hilden K."/>
            <person name="Kuo R."/>
            <person name="Labutti K."/>
            <person name="Lipzen A."/>
            <person name="Makela M.R."/>
            <person name="Sandor L."/>
            <person name="Spatafora J.W."/>
            <person name="Grigoriev I.V."/>
            <person name="Hibbett D.S."/>
        </authorList>
    </citation>
    <scope>NUCLEOTIDE SEQUENCE [LARGE SCALE GENOMIC DNA]</scope>
    <source>
        <strain evidence="3 4">3A-2</strain>
    </source>
</reference>
<name>A0A8E2B550_9APHY</name>
<evidence type="ECO:0000256" key="1">
    <source>
        <dbReference type="SAM" id="MobiDB-lite"/>
    </source>
</evidence>
<dbReference type="AlphaFoldDB" id="A0A8E2B550"/>
<gene>
    <name evidence="3" type="ORF">OBBRIDRAFT_824525</name>
</gene>
<dbReference type="Pfam" id="PF16015">
    <property type="entry name" value="Promethin"/>
    <property type="match status" value="1"/>
</dbReference>
<proteinExistence type="predicted"/>
<feature type="transmembrane region" description="Helical" evidence="2">
    <location>
        <begin position="112"/>
        <end position="137"/>
    </location>
</feature>
<keyword evidence="4" id="KW-1185">Reference proteome</keyword>
<dbReference type="OrthoDB" id="3159957at2759"/>
<keyword evidence="2" id="KW-0812">Transmembrane</keyword>
<accession>A0A8E2B550</accession>
<feature type="region of interest" description="Disordered" evidence="1">
    <location>
        <begin position="205"/>
        <end position="231"/>
    </location>
</feature>
<dbReference type="EMBL" id="KV722364">
    <property type="protein sequence ID" value="OCH92782.1"/>
    <property type="molecule type" value="Genomic_DNA"/>
</dbReference>
<feature type="region of interest" description="Disordered" evidence="1">
    <location>
        <begin position="161"/>
        <end position="193"/>
    </location>
</feature>
<evidence type="ECO:0000313" key="4">
    <source>
        <dbReference type="Proteomes" id="UP000250043"/>
    </source>
</evidence>
<dbReference type="Proteomes" id="UP000250043">
    <property type="component" value="Unassembled WGS sequence"/>
</dbReference>
<organism evidence="3 4">
    <name type="scientific">Obba rivulosa</name>
    <dbReference type="NCBI Taxonomy" id="1052685"/>
    <lineage>
        <taxon>Eukaryota</taxon>
        <taxon>Fungi</taxon>
        <taxon>Dikarya</taxon>
        <taxon>Basidiomycota</taxon>
        <taxon>Agaricomycotina</taxon>
        <taxon>Agaricomycetes</taxon>
        <taxon>Polyporales</taxon>
        <taxon>Gelatoporiaceae</taxon>
        <taxon>Obba</taxon>
    </lineage>
</organism>
<feature type="transmembrane region" description="Helical" evidence="2">
    <location>
        <begin position="59"/>
        <end position="79"/>
    </location>
</feature>
<evidence type="ECO:0000313" key="3">
    <source>
        <dbReference type="EMBL" id="OCH92782.1"/>
    </source>
</evidence>
<protein>
    <submittedName>
        <fullName evidence="3">Uncharacterized protein</fullName>
    </submittedName>
</protein>
<feature type="transmembrane region" description="Helical" evidence="2">
    <location>
        <begin position="84"/>
        <end position="106"/>
    </location>
</feature>
<evidence type="ECO:0000256" key="2">
    <source>
        <dbReference type="SAM" id="Phobius"/>
    </source>
</evidence>
<sequence length="231" mass="25194">MEDGSGLSKQEQEQIRRESLSTYFQKSATVVRESAKRFEHEYARPGMNMLLTAYERHPVRSSFLGVLFALSILPTLAFIGFSLFVFTTCIFIALTGAIIVSAAVVLACSVPFVAILVVLLCFSLFMTGSGIGAYLFFRLLVLVRNDGARAGIAGWTRETKTRIRSPASQPQQQVKEDTNEEHALDEDAASDGSDTFTAVSAVVFDQPVKSEPSEGSGEELGIPDLSLKEVQ</sequence>
<keyword evidence="2" id="KW-0472">Membrane</keyword>